<evidence type="ECO:0000256" key="4">
    <source>
        <dbReference type="ARBA" id="ARBA00023163"/>
    </source>
</evidence>
<dbReference type="InterPro" id="IPR016032">
    <property type="entry name" value="Sig_transdc_resp-reg_C-effctor"/>
</dbReference>
<sequence length="238" mass="26026">MTKEAIPQEERPIRSDTDGLGPEDGISAASGHAGFLPQISLPFETPGKPVAIAEMADLFGVTHRTLHFYEEKGLLAARRSGTMRVYGAADIRRMAVINACREIGIPVAVIQELMEELAAATSQAEADDIFQSALARRKRELTADISNIHRQMQQIETLLSGEEEAPGTSRPAPPSLTDMEKRCLALMAEGYSAPRIARALNLEFETLREMEDGIIEKLQATNRYQAVAKALLLGIVQN</sequence>
<evidence type="ECO:0000256" key="5">
    <source>
        <dbReference type="SAM" id="MobiDB-lite"/>
    </source>
</evidence>
<dbReference type="Proteomes" id="UP000192903">
    <property type="component" value="Unassembled WGS sequence"/>
</dbReference>
<dbReference type="EMBL" id="FXAF01000011">
    <property type="protein sequence ID" value="SMF71162.1"/>
    <property type="molecule type" value="Genomic_DNA"/>
</dbReference>
<keyword evidence="2" id="KW-0805">Transcription regulation</keyword>
<keyword evidence="4" id="KW-0804">Transcription</keyword>
<dbReference type="InterPro" id="IPR047057">
    <property type="entry name" value="MerR_fam"/>
</dbReference>
<feature type="region of interest" description="Disordered" evidence="5">
    <location>
        <begin position="1"/>
        <end position="27"/>
    </location>
</feature>
<dbReference type="SMART" id="SM00422">
    <property type="entry name" value="HTH_MERR"/>
    <property type="match status" value="1"/>
</dbReference>
<dbReference type="AlphaFoldDB" id="A0A1X7GLM2"/>
<feature type="domain" description="HTH merR-type" evidence="6">
    <location>
        <begin position="52"/>
        <end position="116"/>
    </location>
</feature>
<reference evidence="8" key="1">
    <citation type="submission" date="2017-04" db="EMBL/GenBank/DDBJ databases">
        <authorList>
            <person name="Varghese N."/>
            <person name="Submissions S."/>
        </authorList>
    </citation>
    <scope>NUCLEOTIDE SEQUENCE [LARGE SCALE GENOMIC DNA]</scope>
    <source>
        <strain evidence="8">B4P</strain>
    </source>
</reference>
<keyword evidence="1" id="KW-0678">Repressor</keyword>
<dbReference type="Pfam" id="PF13411">
    <property type="entry name" value="MerR_1"/>
    <property type="match status" value="1"/>
</dbReference>
<proteinExistence type="predicted"/>
<dbReference type="STRING" id="464029.SAMN02982989_3978"/>
<evidence type="ECO:0000256" key="2">
    <source>
        <dbReference type="ARBA" id="ARBA00023015"/>
    </source>
</evidence>
<evidence type="ECO:0000256" key="1">
    <source>
        <dbReference type="ARBA" id="ARBA00022491"/>
    </source>
</evidence>
<evidence type="ECO:0000313" key="8">
    <source>
        <dbReference type="Proteomes" id="UP000192903"/>
    </source>
</evidence>
<evidence type="ECO:0000256" key="3">
    <source>
        <dbReference type="ARBA" id="ARBA00023125"/>
    </source>
</evidence>
<dbReference type="Gene3D" id="1.10.1660.10">
    <property type="match status" value="1"/>
</dbReference>
<feature type="compositionally biased region" description="Basic and acidic residues" evidence="5">
    <location>
        <begin position="1"/>
        <end position="17"/>
    </location>
</feature>
<name>A0A1X7GLM2_9HYPH</name>
<accession>A0A1X7GLM2</accession>
<dbReference type="SMART" id="SM00421">
    <property type="entry name" value="HTH_LUXR"/>
    <property type="match status" value="1"/>
</dbReference>
<dbReference type="GO" id="GO:0003700">
    <property type="term" value="F:DNA-binding transcription factor activity"/>
    <property type="evidence" value="ECO:0007669"/>
    <property type="project" value="InterPro"/>
</dbReference>
<dbReference type="InterPro" id="IPR009061">
    <property type="entry name" value="DNA-bd_dom_put_sf"/>
</dbReference>
<gene>
    <name evidence="7" type="ORF">SAMN02982989_3978</name>
</gene>
<keyword evidence="8" id="KW-1185">Reference proteome</keyword>
<protein>
    <submittedName>
        <fullName evidence="7">DNA-binding transcriptional regulator, MerR family</fullName>
    </submittedName>
</protein>
<organism evidence="7 8">
    <name type="scientific">Xaviernesmea oryzae</name>
    <dbReference type="NCBI Taxonomy" id="464029"/>
    <lineage>
        <taxon>Bacteria</taxon>
        <taxon>Pseudomonadati</taxon>
        <taxon>Pseudomonadota</taxon>
        <taxon>Alphaproteobacteria</taxon>
        <taxon>Hyphomicrobiales</taxon>
        <taxon>Rhizobiaceae</taxon>
        <taxon>Rhizobium/Agrobacterium group</taxon>
        <taxon>Xaviernesmea</taxon>
    </lineage>
</organism>
<keyword evidence="3 7" id="KW-0238">DNA-binding</keyword>
<dbReference type="CDD" id="cd00592">
    <property type="entry name" value="HTH_MerR-like"/>
    <property type="match status" value="1"/>
</dbReference>
<dbReference type="Gene3D" id="1.10.10.10">
    <property type="entry name" value="Winged helix-like DNA-binding domain superfamily/Winged helix DNA-binding domain"/>
    <property type="match status" value="1"/>
</dbReference>
<dbReference type="InterPro" id="IPR000551">
    <property type="entry name" value="MerR-type_HTH_dom"/>
</dbReference>
<dbReference type="Pfam" id="PF00196">
    <property type="entry name" value="GerE"/>
    <property type="match status" value="1"/>
</dbReference>
<dbReference type="SUPFAM" id="SSF46955">
    <property type="entry name" value="Putative DNA-binding domain"/>
    <property type="match status" value="1"/>
</dbReference>
<dbReference type="InterPro" id="IPR036388">
    <property type="entry name" value="WH-like_DNA-bd_sf"/>
</dbReference>
<dbReference type="SUPFAM" id="SSF46894">
    <property type="entry name" value="C-terminal effector domain of the bipartite response regulators"/>
    <property type="match status" value="1"/>
</dbReference>
<dbReference type="PANTHER" id="PTHR30204">
    <property type="entry name" value="REDOX-CYCLING DRUG-SENSING TRANSCRIPTIONAL ACTIVATOR SOXR"/>
    <property type="match status" value="1"/>
</dbReference>
<dbReference type="GO" id="GO:0003677">
    <property type="term" value="F:DNA binding"/>
    <property type="evidence" value="ECO:0007669"/>
    <property type="project" value="UniProtKB-KW"/>
</dbReference>
<dbReference type="PROSITE" id="PS50937">
    <property type="entry name" value="HTH_MERR_2"/>
    <property type="match status" value="1"/>
</dbReference>
<dbReference type="InterPro" id="IPR000792">
    <property type="entry name" value="Tscrpt_reg_LuxR_C"/>
</dbReference>
<evidence type="ECO:0000313" key="7">
    <source>
        <dbReference type="EMBL" id="SMF71162.1"/>
    </source>
</evidence>
<dbReference type="PANTHER" id="PTHR30204:SF69">
    <property type="entry name" value="MERR-FAMILY TRANSCRIPTIONAL REGULATOR"/>
    <property type="match status" value="1"/>
</dbReference>
<evidence type="ECO:0000259" key="6">
    <source>
        <dbReference type="PROSITE" id="PS50937"/>
    </source>
</evidence>